<evidence type="ECO:0000256" key="10">
    <source>
        <dbReference type="ARBA" id="ARBA00022679"/>
    </source>
</evidence>
<dbReference type="GO" id="GO:0070365">
    <property type="term" value="P:hepatocyte differentiation"/>
    <property type="evidence" value="ECO:0007669"/>
    <property type="project" value="TreeGrafter"/>
</dbReference>
<evidence type="ECO:0000256" key="8">
    <source>
        <dbReference type="ARBA" id="ARBA00022490"/>
    </source>
</evidence>
<dbReference type="GO" id="GO:0006094">
    <property type="term" value="P:gluconeogenesis"/>
    <property type="evidence" value="ECO:0007669"/>
    <property type="project" value="UniProtKB-UniPathway"/>
</dbReference>
<dbReference type="AlphaFoldDB" id="A0A671UQA2"/>
<evidence type="ECO:0000256" key="16">
    <source>
        <dbReference type="ARBA" id="ARBA00023211"/>
    </source>
</evidence>
<proteinExistence type="inferred from homology"/>
<dbReference type="OMA" id="GPTNNWV"/>
<dbReference type="InterPro" id="IPR013035">
    <property type="entry name" value="PEP_carboxykinase_C"/>
</dbReference>
<evidence type="ECO:0000256" key="4">
    <source>
        <dbReference type="ARBA" id="ARBA00005796"/>
    </source>
</evidence>
<dbReference type="HAMAP" id="MF_00452">
    <property type="entry name" value="PEPCK_GTP"/>
    <property type="match status" value="1"/>
</dbReference>
<evidence type="ECO:0000256" key="19">
    <source>
        <dbReference type="ARBA" id="ARBA00042054"/>
    </source>
</evidence>
<keyword evidence="25" id="KW-1185">Reference proteome</keyword>
<dbReference type="SUPFAM" id="SSF53795">
    <property type="entry name" value="PEP carboxykinase-like"/>
    <property type="match status" value="1"/>
</dbReference>
<comment type="catalytic activity">
    <reaction evidence="21">
        <text>L-seryl-[protein] + GTP = O-phospho-L-seryl-[protein] + GDP + H(+)</text>
        <dbReference type="Rhea" id="RHEA:64020"/>
        <dbReference type="Rhea" id="RHEA-COMP:9863"/>
        <dbReference type="Rhea" id="RHEA-COMP:11604"/>
        <dbReference type="ChEBI" id="CHEBI:15378"/>
        <dbReference type="ChEBI" id="CHEBI:29999"/>
        <dbReference type="ChEBI" id="CHEBI:37565"/>
        <dbReference type="ChEBI" id="CHEBI:58189"/>
        <dbReference type="ChEBI" id="CHEBI:83421"/>
    </reaction>
    <physiologicalReaction direction="left-to-right" evidence="21">
        <dbReference type="Rhea" id="RHEA:64021"/>
    </physiologicalReaction>
</comment>
<accession>A0A671UQA2</accession>
<dbReference type="Ensembl" id="ENSSAUT00010017594.1">
    <property type="protein sequence ID" value="ENSSAUP00010016622.1"/>
    <property type="gene ID" value="ENSSAUG00010007636.1"/>
</dbReference>
<dbReference type="Pfam" id="PF00821">
    <property type="entry name" value="PEPCK_GTP"/>
    <property type="match status" value="1"/>
</dbReference>
<dbReference type="InterPro" id="IPR035078">
    <property type="entry name" value="PEP_carboxykinase_GTP_N"/>
</dbReference>
<comment type="subunit">
    <text evidence="5">Monomer.</text>
</comment>
<evidence type="ECO:0000313" key="24">
    <source>
        <dbReference type="Ensembl" id="ENSSAUP00010016622.1"/>
    </source>
</evidence>
<keyword evidence="9" id="KW-0597">Phosphoprotein</keyword>
<comment type="similarity">
    <text evidence="4">Belongs to the phosphoenolpyruvate carboxykinase [GTP] family.</text>
</comment>
<dbReference type="Gene3D" id="3.90.228.20">
    <property type="match status" value="1"/>
</dbReference>
<dbReference type="CTD" id="5105"/>
<dbReference type="Gene3D" id="3.40.449.10">
    <property type="entry name" value="Phosphoenolpyruvate Carboxykinase, domain 1"/>
    <property type="match status" value="1"/>
</dbReference>
<evidence type="ECO:0000256" key="9">
    <source>
        <dbReference type="ARBA" id="ARBA00022553"/>
    </source>
</evidence>
<evidence type="ECO:0000256" key="17">
    <source>
        <dbReference type="ARBA" id="ARBA00023239"/>
    </source>
</evidence>
<name>A0A671UQA2_SPAAU</name>
<comment type="catalytic activity">
    <reaction evidence="20">
        <text>oxaloacetate + GTP = phosphoenolpyruvate + GDP + CO2</text>
        <dbReference type="Rhea" id="RHEA:10388"/>
        <dbReference type="ChEBI" id="CHEBI:16452"/>
        <dbReference type="ChEBI" id="CHEBI:16526"/>
        <dbReference type="ChEBI" id="CHEBI:37565"/>
        <dbReference type="ChEBI" id="CHEBI:58189"/>
        <dbReference type="ChEBI" id="CHEBI:58702"/>
        <dbReference type="EC" id="4.1.1.32"/>
    </reaction>
    <physiologicalReaction direction="left-to-right" evidence="20">
        <dbReference type="Rhea" id="RHEA:10389"/>
    </physiologicalReaction>
    <physiologicalReaction direction="right-to-left" evidence="20">
        <dbReference type="Rhea" id="RHEA:10390"/>
    </physiologicalReaction>
</comment>
<organism evidence="24 25">
    <name type="scientific">Sparus aurata</name>
    <name type="common">Gilthead sea bream</name>
    <dbReference type="NCBI Taxonomy" id="8175"/>
    <lineage>
        <taxon>Eukaryota</taxon>
        <taxon>Metazoa</taxon>
        <taxon>Chordata</taxon>
        <taxon>Craniata</taxon>
        <taxon>Vertebrata</taxon>
        <taxon>Euteleostomi</taxon>
        <taxon>Actinopterygii</taxon>
        <taxon>Neopterygii</taxon>
        <taxon>Teleostei</taxon>
        <taxon>Neoteleostei</taxon>
        <taxon>Acanthomorphata</taxon>
        <taxon>Eupercaria</taxon>
        <taxon>Spariformes</taxon>
        <taxon>Sparidae</taxon>
        <taxon>Sparus</taxon>
    </lineage>
</organism>
<dbReference type="GO" id="GO:0071333">
    <property type="term" value="P:cellular response to glucose stimulus"/>
    <property type="evidence" value="ECO:0007669"/>
    <property type="project" value="TreeGrafter"/>
</dbReference>
<dbReference type="GO" id="GO:0005525">
    <property type="term" value="F:GTP binding"/>
    <property type="evidence" value="ECO:0007669"/>
    <property type="project" value="UniProtKB-KW"/>
</dbReference>
<dbReference type="GO" id="GO:0006107">
    <property type="term" value="P:oxaloacetate metabolic process"/>
    <property type="evidence" value="ECO:0007669"/>
    <property type="project" value="TreeGrafter"/>
</dbReference>
<dbReference type="GeneTree" id="ENSGT00390000001912"/>
<dbReference type="InParanoid" id="A0A671UQA2"/>
<keyword evidence="14" id="KW-0210">Decarboxylase</keyword>
<keyword evidence="17" id="KW-0456">Lyase</keyword>
<dbReference type="GO" id="GO:0016301">
    <property type="term" value="F:kinase activity"/>
    <property type="evidence" value="ECO:0007669"/>
    <property type="project" value="UniProtKB-KW"/>
</dbReference>
<dbReference type="PROSITE" id="PS00505">
    <property type="entry name" value="PEPCK_GTP"/>
    <property type="match status" value="1"/>
</dbReference>
<evidence type="ECO:0000256" key="5">
    <source>
        <dbReference type="ARBA" id="ARBA00011245"/>
    </source>
</evidence>
<evidence type="ECO:0000256" key="7">
    <source>
        <dbReference type="ARBA" id="ARBA00022432"/>
    </source>
</evidence>
<dbReference type="Pfam" id="PF17297">
    <property type="entry name" value="PEPCK_N"/>
    <property type="match status" value="1"/>
</dbReference>
<dbReference type="CDD" id="cd00819">
    <property type="entry name" value="PEPCK_GTP"/>
    <property type="match status" value="1"/>
</dbReference>
<evidence type="ECO:0000259" key="23">
    <source>
        <dbReference type="Pfam" id="PF17297"/>
    </source>
</evidence>
<dbReference type="GO" id="GO:0019543">
    <property type="term" value="P:propionate catabolic process"/>
    <property type="evidence" value="ECO:0007669"/>
    <property type="project" value="TreeGrafter"/>
</dbReference>
<dbReference type="InterPro" id="IPR008210">
    <property type="entry name" value="PEP_carboxykinase_N"/>
</dbReference>
<evidence type="ECO:0000256" key="20">
    <source>
        <dbReference type="ARBA" id="ARBA00047291"/>
    </source>
</evidence>
<reference evidence="24" key="3">
    <citation type="submission" date="2025-09" db="UniProtKB">
        <authorList>
            <consortium name="Ensembl"/>
        </authorList>
    </citation>
    <scope>IDENTIFICATION</scope>
</reference>
<dbReference type="InterPro" id="IPR035077">
    <property type="entry name" value="PEP_carboxykinase_GTP_C"/>
</dbReference>
<dbReference type="FunFam" id="3.40.449.10:FF:000003">
    <property type="entry name" value="Phosphoenolpyruvate carboxykinase, cytosolic [GTP]"/>
    <property type="match status" value="1"/>
</dbReference>
<keyword evidence="12" id="KW-0547">Nucleotide-binding</keyword>
<evidence type="ECO:0000256" key="6">
    <source>
        <dbReference type="ARBA" id="ARBA00012306"/>
    </source>
</evidence>
<evidence type="ECO:0000256" key="15">
    <source>
        <dbReference type="ARBA" id="ARBA00023134"/>
    </source>
</evidence>
<dbReference type="GO" id="GO:0046327">
    <property type="term" value="P:glycerol biosynthetic process from pyruvate"/>
    <property type="evidence" value="ECO:0007669"/>
    <property type="project" value="TreeGrafter"/>
</dbReference>
<reference evidence="24" key="1">
    <citation type="submission" date="2021-04" db="EMBL/GenBank/DDBJ databases">
        <authorList>
            <consortium name="Wellcome Sanger Institute Data Sharing"/>
        </authorList>
    </citation>
    <scope>NUCLEOTIDE SEQUENCE [LARGE SCALE GENOMIC DNA]</scope>
</reference>
<evidence type="ECO:0000256" key="1">
    <source>
        <dbReference type="ARBA" id="ARBA00001936"/>
    </source>
</evidence>
<comment type="subcellular location">
    <subcellularLocation>
        <location evidence="2">Cytoplasm</location>
    </subcellularLocation>
</comment>
<evidence type="ECO:0000256" key="18">
    <source>
        <dbReference type="ARBA" id="ARBA00040372"/>
    </source>
</evidence>
<evidence type="ECO:0000256" key="12">
    <source>
        <dbReference type="ARBA" id="ARBA00022741"/>
    </source>
</evidence>
<evidence type="ECO:0000256" key="13">
    <source>
        <dbReference type="ARBA" id="ARBA00022777"/>
    </source>
</evidence>
<dbReference type="GeneID" id="115584126"/>
<sequence>MPPQLQSQNQSGPRVLQGDLSALSPAVKEFLDANVSLCQPDSIHICDGSDEENRTILTQLEEQGLIKKLSKYENCWLARTDPRDVARVESKTVIVTPDQRDTVPSPVDGGVSQLGRWMSPEEFDKAMTQRFPGCMKGRTMYVIPFSMGPVGSPLSKIGVELTDSPYVVASMRVMTRMGKTVLSALGTGDFVRCLHSVGCPLPLKKPLVNNWPCNPEQTLIAHIPDRRQIVSFGSGYGGNSLLGKKCFALRIASRIAKEEGWLAEHMLILGVTNPAGEKKYMAAAFPSACGKTNLAMLCPTLPGWKVECVGDDIAWMKFDDQGNLRAINPENGFFGVAPGTSAKTNPNAMKTIIKNTVFTNVAETSDGGVYWEGMDQSLPEGVTITSWKNKPWSKEDGEPCAHPNSRFCTPAGQCPIIDPLWESPEGVPIEAIIFGGRRPEGVPLVYEAFSWQHGVFVGAAMRSEATAAAEHKGKMIMHDPFAMRPFFGYNFGQYLSHWLSMADRPGAKLPKIFHVNWFRKSPTAGFLWPGFGDNIRVLDWMFRRVNGAAGAMPSVVGYLPCEDSLNLQGLKEEVHLDELFSLDQEFWQKEVEDVRKYFDTQVNDDLPNEVARQLDLLQQRVKQM</sequence>
<dbReference type="PANTHER" id="PTHR11561">
    <property type="entry name" value="PHOSPHOENOLPYRUVATE CARBOXYKINASE"/>
    <property type="match status" value="1"/>
</dbReference>
<feature type="domain" description="Phosphoenolpyruvate carboxykinase GTP-utilising N-terminal" evidence="23">
    <location>
        <begin position="29"/>
        <end position="257"/>
    </location>
</feature>
<feature type="domain" description="Phosphoenolpyruvate carboxykinase C-terminal P-loop" evidence="22">
    <location>
        <begin position="261"/>
        <end position="620"/>
    </location>
</feature>
<keyword evidence="16" id="KW-0464">Manganese</keyword>
<reference evidence="24" key="2">
    <citation type="submission" date="2025-08" db="UniProtKB">
        <authorList>
            <consortium name="Ensembl"/>
        </authorList>
    </citation>
    <scope>IDENTIFICATION</scope>
</reference>
<evidence type="ECO:0000256" key="2">
    <source>
        <dbReference type="ARBA" id="ARBA00004496"/>
    </source>
</evidence>
<dbReference type="FunFam" id="3.90.228.20:FF:000005">
    <property type="entry name" value="Phosphoenolpyruvate carboxykinase [GTP], mitochondrial"/>
    <property type="match status" value="1"/>
</dbReference>
<dbReference type="GO" id="GO:0004613">
    <property type="term" value="F:phosphoenolpyruvate carboxykinase (GTP) activity"/>
    <property type="evidence" value="ECO:0007669"/>
    <property type="project" value="UniProtKB-EC"/>
</dbReference>
<dbReference type="FunFam" id="2.170.8.10:FF:000006">
    <property type="entry name" value="Phosphoenolpyruvate carboxykinase, cytosolic [GTP]"/>
    <property type="match status" value="1"/>
</dbReference>
<dbReference type="RefSeq" id="XP_030277408.1">
    <property type="nucleotide sequence ID" value="XM_030421548.1"/>
</dbReference>
<dbReference type="OrthoDB" id="5841594at2759"/>
<dbReference type="GO" id="GO:0042594">
    <property type="term" value="P:response to starvation"/>
    <property type="evidence" value="ECO:0007669"/>
    <property type="project" value="TreeGrafter"/>
</dbReference>
<dbReference type="SUPFAM" id="SSF68923">
    <property type="entry name" value="PEP carboxykinase N-terminal domain"/>
    <property type="match status" value="1"/>
</dbReference>
<keyword evidence="15" id="KW-0342">GTP-binding</keyword>
<evidence type="ECO:0000313" key="25">
    <source>
        <dbReference type="Proteomes" id="UP000472265"/>
    </source>
</evidence>
<dbReference type="Gene3D" id="2.170.8.10">
    <property type="entry name" value="Phosphoenolpyruvate Carboxykinase, domain 2"/>
    <property type="match status" value="1"/>
</dbReference>
<dbReference type="GO" id="GO:0030145">
    <property type="term" value="F:manganese ion binding"/>
    <property type="evidence" value="ECO:0007669"/>
    <property type="project" value="TreeGrafter"/>
</dbReference>
<dbReference type="EC" id="4.1.1.32" evidence="6"/>
<evidence type="ECO:0000256" key="11">
    <source>
        <dbReference type="ARBA" id="ARBA00022723"/>
    </source>
</evidence>
<keyword evidence="8" id="KW-0963">Cytoplasm</keyword>
<dbReference type="PIRSF" id="PIRSF001348">
    <property type="entry name" value="PEP_carboxykinase_GTP"/>
    <property type="match status" value="1"/>
</dbReference>
<dbReference type="Proteomes" id="UP000472265">
    <property type="component" value="Chromosome 6"/>
</dbReference>
<dbReference type="InterPro" id="IPR018091">
    <property type="entry name" value="PEP_carboxykin_GTP_CS"/>
</dbReference>
<keyword evidence="13" id="KW-0418">Kinase</keyword>
<dbReference type="GO" id="GO:0032869">
    <property type="term" value="P:cellular response to insulin stimulus"/>
    <property type="evidence" value="ECO:0007669"/>
    <property type="project" value="TreeGrafter"/>
</dbReference>
<protein>
    <recommendedName>
        <fullName evidence="18">Phosphoenolpyruvate carboxykinase, cytosolic [GTP]</fullName>
        <ecNumber evidence="6">4.1.1.32</ecNumber>
    </recommendedName>
    <alternativeName>
        <fullName evidence="19">Serine-protein kinase PCK1</fullName>
    </alternativeName>
</protein>
<evidence type="ECO:0000259" key="22">
    <source>
        <dbReference type="Pfam" id="PF00821"/>
    </source>
</evidence>
<keyword evidence="7" id="KW-0312">Gluconeogenesis</keyword>
<gene>
    <name evidence="24" type="primary">PCK1</name>
    <name evidence="24" type="synonym">pck1</name>
</gene>
<comment type="pathway">
    <text evidence="3">Carbohydrate biosynthesis; gluconeogenesis.</text>
</comment>
<evidence type="ECO:0000256" key="21">
    <source>
        <dbReference type="ARBA" id="ARBA00049257"/>
    </source>
</evidence>
<evidence type="ECO:0000256" key="3">
    <source>
        <dbReference type="ARBA" id="ARBA00004742"/>
    </source>
</evidence>
<dbReference type="InterPro" id="IPR008209">
    <property type="entry name" value="PEP_carboxykinase_GTP"/>
</dbReference>
<dbReference type="GO" id="GO:0071549">
    <property type="term" value="P:cellular response to dexamethasone stimulus"/>
    <property type="evidence" value="ECO:0007669"/>
    <property type="project" value="TreeGrafter"/>
</dbReference>
<dbReference type="PANTHER" id="PTHR11561:SF18">
    <property type="entry name" value="PHOSPHOENOLPYRUVATE CARBOXYKINASE, CYTOSOLIC [GTP]"/>
    <property type="match status" value="1"/>
</dbReference>
<evidence type="ECO:0000256" key="14">
    <source>
        <dbReference type="ARBA" id="ARBA00022793"/>
    </source>
</evidence>
<dbReference type="GO" id="GO:0005829">
    <property type="term" value="C:cytosol"/>
    <property type="evidence" value="ECO:0007669"/>
    <property type="project" value="TreeGrafter"/>
</dbReference>
<keyword evidence="10" id="KW-0808">Transferase</keyword>
<dbReference type="NCBIfam" id="NF003253">
    <property type="entry name" value="PRK04210.1"/>
    <property type="match status" value="1"/>
</dbReference>
<comment type="cofactor">
    <cofactor evidence="1">
        <name>Mn(2+)</name>
        <dbReference type="ChEBI" id="CHEBI:29035"/>
    </cofactor>
</comment>
<keyword evidence="11" id="KW-0479">Metal-binding</keyword>
<dbReference type="UniPathway" id="UPA00138"/>